<dbReference type="AlphaFoldDB" id="A0A2N9M6R2"/>
<organism evidence="2 3">
    <name type="scientific">Candidatus Sulfuritelmatomonas gaucii</name>
    <dbReference type="NCBI Taxonomy" id="2043161"/>
    <lineage>
        <taxon>Bacteria</taxon>
        <taxon>Pseudomonadati</taxon>
        <taxon>Acidobacteriota</taxon>
        <taxon>Terriglobia</taxon>
        <taxon>Terriglobales</taxon>
        <taxon>Acidobacteriaceae</taxon>
        <taxon>Candidatus Sulfuritelmatomonas</taxon>
    </lineage>
</organism>
<evidence type="ECO:0000313" key="2">
    <source>
        <dbReference type="EMBL" id="SPE31107.1"/>
    </source>
</evidence>
<gene>
    <name evidence="2" type="ORF">SBA5_830002</name>
</gene>
<reference evidence="3" key="1">
    <citation type="submission" date="2018-02" db="EMBL/GenBank/DDBJ databases">
        <authorList>
            <person name="Hausmann B."/>
        </authorList>
    </citation>
    <scope>NUCLEOTIDE SEQUENCE [LARGE SCALE GENOMIC DNA]</scope>
    <source>
        <strain evidence="3">Peat soil MAG SbA5</strain>
    </source>
</reference>
<sequence length="79" mass="8908">MFSLRCLDTYRTLEVLGRSDPRHSMGKHDQNVFLPGADVNSLFLLSFYARRARGAAHSTLKSAENRLRNGTRPPESLCT</sequence>
<protein>
    <submittedName>
        <fullName evidence="2">Uncharacterized protein</fullName>
    </submittedName>
</protein>
<evidence type="ECO:0000313" key="3">
    <source>
        <dbReference type="Proteomes" id="UP000239735"/>
    </source>
</evidence>
<evidence type="ECO:0000256" key="1">
    <source>
        <dbReference type="SAM" id="MobiDB-lite"/>
    </source>
</evidence>
<accession>A0A2N9M6R2</accession>
<dbReference type="EMBL" id="OKRB01000145">
    <property type="protein sequence ID" value="SPE31107.1"/>
    <property type="molecule type" value="Genomic_DNA"/>
</dbReference>
<name>A0A2N9M6R2_9BACT</name>
<proteinExistence type="predicted"/>
<feature type="region of interest" description="Disordered" evidence="1">
    <location>
        <begin position="59"/>
        <end position="79"/>
    </location>
</feature>
<dbReference type="Proteomes" id="UP000239735">
    <property type="component" value="Unassembled WGS sequence"/>
</dbReference>